<dbReference type="InterPro" id="IPR044555">
    <property type="entry name" value="WUSCHEL-like"/>
</dbReference>
<keyword evidence="6" id="KW-0804">Transcription</keyword>
<keyword evidence="4 9" id="KW-0238">DNA-binding</keyword>
<evidence type="ECO:0000256" key="7">
    <source>
        <dbReference type="ARBA" id="ARBA00023242"/>
    </source>
</evidence>
<comment type="subcellular location">
    <subcellularLocation>
        <location evidence="1 9 10">Nucleus</location>
    </subcellularLocation>
</comment>
<keyword evidence="2" id="KW-0217">Developmental protein</keyword>
<keyword evidence="3" id="KW-0805">Transcription regulation</keyword>
<accession>A0A248SLE4</accession>
<sequence>MWTMGRSTTDHGNEVKIPSSFKDLKLRPIIIYSPFKTTVVSPTTPVTDFSAKSTQDNSINSNIVNTEQRRRRKDLNNNIAQVVPFQSTRWSPTPEQLMALQELYQRGTRTPTAQQIQEITAKLRRFGKIEGKNVFYWFQNHKARDKKKQRLKMESYNNRSKNIDYNSKSQVETKTSVLSLGPRVTGLEYEQTKREPLSNYSRISEESVNSIPRVTTTTTAETSGTNNKLVALEEKEKSQLLTTNNIFQEKQNASWKPMEMSYSFPTYNNYELKRTSPTVISLTFDENLMVKKQDYSASVSLMPNSKPSFTSFGNGVNGEKESTATTLELFPLRSDNLKGAQRTEIHSGTKDSDFKPDLSLRFFL</sequence>
<dbReference type="PANTHER" id="PTHR45940">
    <property type="entry name" value="WUSCHEL-RELATED HOMEOBOX 1-RELATED"/>
    <property type="match status" value="1"/>
</dbReference>
<evidence type="ECO:0000256" key="10">
    <source>
        <dbReference type="RuleBase" id="RU000682"/>
    </source>
</evidence>
<evidence type="ECO:0000256" key="5">
    <source>
        <dbReference type="ARBA" id="ARBA00023155"/>
    </source>
</evidence>
<evidence type="ECO:0000313" key="12">
    <source>
        <dbReference type="EMBL" id="ASV45872.1"/>
    </source>
</evidence>
<dbReference type="Gene3D" id="1.10.10.60">
    <property type="entry name" value="Homeodomain-like"/>
    <property type="match status" value="1"/>
</dbReference>
<organism evidence="12">
    <name type="scientific">Broussonetia papyrifera</name>
    <name type="common">Paper mulberry</name>
    <name type="synonym">Morus papyrifera</name>
    <dbReference type="NCBI Taxonomy" id="172644"/>
    <lineage>
        <taxon>Eukaryota</taxon>
        <taxon>Viridiplantae</taxon>
        <taxon>Streptophyta</taxon>
        <taxon>Embryophyta</taxon>
        <taxon>Tracheophyta</taxon>
        <taxon>Spermatophyta</taxon>
        <taxon>Magnoliopsida</taxon>
        <taxon>eudicotyledons</taxon>
        <taxon>Gunneridae</taxon>
        <taxon>Pentapetalae</taxon>
        <taxon>rosids</taxon>
        <taxon>fabids</taxon>
        <taxon>Rosales</taxon>
        <taxon>Moraceae</taxon>
        <taxon>Dorstenieae</taxon>
        <taxon>Broussonetia</taxon>
    </lineage>
</organism>
<keyword evidence="5 9" id="KW-0371">Homeobox</keyword>
<dbReference type="SMART" id="SM00389">
    <property type="entry name" value="HOX"/>
    <property type="match status" value="1"/>
</dbReference>
<dbReference type="PROSITE" id="PS50071">
    <property type="entry name" value="HOMEOBOX_2"/>
    <property type="match status" value="1"/>
</dbReference>
<dbReference type="CDD" id="cd00086">
    <property type="entry name" value="homeodomain"/>
    <property type="match status" value="1"/>
</dbReference>
<dbReference type="GO" id="GO:0003700">
    <property type="term" value="F:DNA-binding transcription factor activity"/>
    <property type="evidence" value="ECO:0007669"/>
    <property type="project" value="InterPro"/>
</dbReference>
<evidence type="ECO:0000256" key="4">
    <source>
        <dbReference type="ARBA" id="ARBA00023125"/>
    </source>
</evidence>
<evidence type="ECO:0000259" key="11">
    <source>
        <dbReference type="PROSITE" id="PS50071"/>
    </source>
</evidence>
<dbReference type="SUPFAM" id="SSF46689">
    <property type="entry name" value="Homeodomain-like"/>
    <property type="match status" value="1"/>
</dbReference>
<keyword evidence="7 9" id="KW-0539">Nucleus</keyword>
<evidence type="ECO:0000256" key="8">
    <source>
        <dbReference type="ARBA" id="ARBA00024040"/>
    </source>
</evidence>
<evidence type="ECO:0000256" key="9">
    <source>
        <dbReference type="PROSITE-ProRule" id="PRU00108"/>
    </source>
</evidence>
<dbReference type="InterPro" id="IPR009057">
    <property type="entry name" value="Homeodomain-like_sf"/>
</dbReference>
<evidence type="ECO:0000256" key="1">
    <source>
        <dbReference type="ARBA" id="ARBA00004123"/>
    </source>
</evidence>
<reference evidence="12" key="1">
    <citation type="journal article" date="2017" name="Int. J. Mol. Sci.">
        <title>Identification and Functional Divergence Analysis of WOX Gene Family in Paper Mulberry.</title>
        <authorList>
            <person name="Tang F."/>
            <person name="Chen N."/>
            <person name="Zhao M."/>
            <person name="Wang Y."/>
            <person name="He R."/>
            <person name="Peng X."/>
            <person name="Shen S."/>
        </authorList>
    </citation>
    <scope>NUCLEOTIDE SEQUENCE</scope>
</reference>
<dbReference type="GO" id="GO:0005634">
    <property type="term" value="C:nucleus"/>
    <property type="evidence" value="ECO:0007669"/>
    <property type="project" value="UniProtKB-SubCell"/>
</dbReference>
<dbReference type="PANTHER" id="PTHR45940:SF13">
    <property type="entry name" value="WUSCHEL-RELATED HOMEOBOX 1"/>
    <property type="match status" value="1"/>
</dbReference>
<evidence type="ECO:0000256" key="2">
    <source>
        <dbReference type="ARBA" id="ARBA00022473"/>
    </source>
</evidence>
<dbReference type="EMBL" id="MF420356">
    <property type="protein sequence ID" value="ASV45872.1"/>
    <property type="molecule type" value="mRNA"/>
</dbReference>
<dbReference type="Pfam" id="PF00046">
    <property type="entry name" value="Homeodomain"/>
    <property type="match status" value="1"/>
</dbReference>
<evidence type="ECO:0000256" key="6">
    <source>
        <dbReference type="ARBA" id="ARBA00023163"/>
    </source>
</evidence>
<comment type="similarity">
    <text evidence="8">Belongs to the WUS homeobox family.</text>
</comment>
<dbReference type="GO" id="GO:0099402">
    <property type="term" value="P:plant organ development"/>
    <property type="evidence" value="ECO:0007669"/>
    <property type="project" value="InterPro"/>
</dbReference>
<evidence type="ECO:0000256" key="3">
    <source>
        <dbReference type="ARBA" id="ARBA00023015"/>
    </source>
</evidence>
<protein>
    <submittedName>
        <fullName evidence="12">WUSCHEL-related homeobox 2</fullName>
    </submittedName>
</protein>
<dbReference type="AlphaFoldDB" id="A0A248SLE4"/>
<feature type="DNA-binding region" description="Homeobox" evidence="9">
    <location>
        <begin position="85"/>
        <end position="149"/>
    </location>
</feature>
<gene>
    <name evidence="12" type="primary">WOX2</name>
</gene>
<dbReference type="GO" id="GO:0003677">
    <property type="term" value="F:DNA binding"/>
    <property type="evidence" value="ECO:0007669"/>
    <property type="project" value="UniProtKB-UniRule"/>
</dbReference>
<dbReference type="InterPro" id="IPR001356">
    <property type="entry name" value="HD"/>
</dbReference>
<feature type="domain" description="Homeobox" evidence="11">
    <location>
        <begin position="83"/>
        <end position="148"/>
    </location>
</feature>
<name>A0A248SLE4_BROPA</name>
<proteinExistence type="evidence at transcript level"/>